<dbReference type="KEGG" id="ldn:H9L06_03040"/>
<dbReference type="PANTHER" id="PTHR30627:SF1">
    <property type="entry name" value="PEPTIDOGLYCAN D,D-TRANSPEPTIDASE FTSI"/>
    <property type="match status" value="1"/>
</dbReference>
<comment type="subcellular location">
    <subcellularLocation>
        <location evidence="1">Membrane</location>
    </subcellularLocation>
</comment>
<dbReference type="EMBL" id="CP060716">
    <property type="protein sequence ID" value="QNN63326.1"/>
    <property type="molecule type" value="Genomic_DNA"/>
</dbReference>
<dbReference type="InterPro" id="IPR050515">
    <property type="entry name" value="Beta-lactam/transpept"/>
</dbReference>
<sequence length="623" mass="66605">MGRQAARSTDALSAGRAKERAEVLWQTLRGARGRNIVFFLIVLIAAAAFAIRLIDVQVVNAATLNAASKDKRAVPITISSVRGDIVDRNGEILATTDERFDVQLSPKNAQLNGAKFTRADTERGVGTVTVTTEEAYAEIGEITGQTGDEIKKIVDDALEINEKSDFAYVKRGVDLTQLQQLKRLQIPWLTFESQHERVYPNGAVGGNIVGFAGEDESTGAGVELSQNECLTGVDGAETYERGADGVQLPGSVVQTKKVENGGTIHLTLDLDLQWQAQQVINQKVQEVGAEYGYLVVMDVKTGELLAVAEDDSVDPNDPGASDSSRWSARSFTWPYEPGSTYKAITAAALVEEGKATPNTTVSTPYSWQPEGGVSFSDSFQHPTMDWTLTGILVHSSNVGISMLGSRLSAEQRYDYFTKFGLGQSTNAGMPLEDAGLLHAPENWDAQTNYVTMFGQGLSSTIVQTASVYQTFANKGVRVPPTVVKSCIKEDGTESAPDHGESVRVISESTAATMLDMLETSAGEGFLNQYSTIPGYRIGGKTGTAEQSDGAGGYRGDYVYSFAGILPVDDPQYVIVASVGFPSTGNGGQAAVSAFHDAAEATIRTFHLPPSSGSYVKLPTGDEL</sequence>
<dbReference type="Gene3D" id="3.90.1310.10">
    <property type="entry name" value="Penicillin-binding protein 2a (Domain 2)"/>
    <property type="match status" value="1"/>
</dbReference>
<organism evidence="7 8">
    <name type="scientific">Leucobacter denitrificans</name>
    <dbReference type="NCBI Taxonomy" id="683042"/>
    <lineage>
        <taxon>Bacteria</taxon>
        <taxon>Bacillati</taxon>
        <taxon>Actinomycetota</taxon>
        <taxon>Actinomycetes</taxon>
        <taxon>Micrococcales</taxon>
        <taxon>Microbacteriaceae</taxon>
        <taxon>Leucobacter</taxon>
    </lineage>
</organism>
<protein>
    <submittedName>
        <fullName evidence="7">Penicillin-binding protein 2</fullName>
    </submittedName>
</protein>
<evidence type="ECO:0000259" key="6">
    <source>
        <dbReference type="Pfam" id="PF03717"/>
    </source>
</evidence>
<accession>A0A7G9S651</accession>
<dbReference type="Pfam" id="PF00905">
    <property type="entry name" value="Transpeptidase"/>
    <property type="match status" value="1"/>
</dbReference>
<dbReference type="Pfam" id="PF03717">
    <property type="entry name" value="PBP_dimer"/>
    <property type="match status" value="1"/>
</dbReference>
<feature type="transmembrane region" description="Helical" evidence="4">
    <location>
        <begin position="36"/>
        <end position="54"/>
    </location>
</feature>
<dbReference type="Gene3D" id="3.30.450.330">
    <property type="match status" value="1"/>
</dbReference>
<dbReference type="PANTHER" id="PTHR30627">
    <property type="entry name" value="PEPTIDOGLYCAN D,D-TRANSPEPTIDASE"/>
    <property type="match status" value="1"/>
</dbReference>
<dbReference type="InterPro" id="IPR001460">
    <property type="entry name" value="PCN-bd_Tpept"/>
</dbReference>
<evidence type="ECO:0000313" key="8">
    <source>
        <dbReference type="Proteomes" id="UP000515934"/>
    </source>
</evidence>
<comment type="similarity">
    <text evidence="2">Belongs to the transpeptidase family.</text>
</comment>
<keyword evidence="4" id="KW-1133">Transmembrane helix</keyword>
<dbReference type="AlphaFoldDB" id="A0A7G9S651"/>
<evidence type="ECO:0000256" key="3">
    <source>
        <dbReference type="ARBA" id="ARBA00023136"/>
    </source>
</evidence>
<dbReference type="SUPFAM" id="SSF56601">
    <property type="entry name" value="beta-lactamase/transpeptidase-like"/>
    <property type="match status" value="1"/>
</dbReference>
<dbReference type="InterPro" id="IPR012338">
    <property type="entry name" value="Beta-lactam/transpept-like"/>
</dbReference>
<proteinExistence type="inferred from homology"/>
<dbReference type="SUPFAM" id="SSF56519">
    <property type="entry name" value="Penicillin binding protein dimerisation domain"/>
    <property type="match status" value="1"/>
</dbReference>
<evidence type="ECO:0000256" key="2">
    <source>
        <dbReference type="ARBA" id="ARBA00007171"/>
    </source>
</evidence>
<keyword evidence="8" id="KW-1185">Reference proteome</keyword>
<keyword evidence="3 4" id="KW-0472">Membrane</keyword>
<feature type="domain" description="Penicillin-binding protein dimerisation" evidence="6">
    <location>
        <begin position="78"/>
        <end position="248"/>
    </location>
</feature>
<dbReference type="GO" id="GO:0071555">
    <property type="term" value="P:cell wall organization"/>
    <property type="evidence" value="ECO:0007669"/>
    <property type="project" value="TreeGrafter"/>
</dbReference>
<dbReference type="InterPro" id="IPR036138">
    <property type="entry name" value="PBP_dimer_sf"/>
</dbReference>
<gene>
    <name evidence="7" type="ORF">H9L06_03040</name>
</gene>
<dbReference type="GO" id="GO:0005886">
    <property type="term" value="C:plasma membrane"/>
    <property type="evidence" value="ECO:0007669"/>
    <property type="project" value="TreeGrafter"/>
</dbReference>
<dbReference type="Proteomes" id="UP000515934">
    <property type="component" value="Chromosome"/>
</dbReference>
<dbReference type="Gene3D" id="3.40.710.10">
    <property type="entry name" value="DD-peptidase/beta-lactamase superfamily"/>
    <property type="match status" value="1"/>
</dbReference>
<reference evidence="7 8" key="1">
    <citation type="submission" date="2020-08" db="EMBL/GenBank/DDBJ databases">
        <title>Genome sequence of Leucobacter denitrificans KACC 14055T.</title>
        <authorList>
            <person name="Hyun D.-W."/>
            <person name="Bae J.-W."/>
        </authorList>
    </citation>
    <scope>NUCLEOTIDE SEQUENCE [LARGE SCALE GENOMIC DNA]</scope>
    <source>
        <strain evidence="7 8">KACC 14055</strain>
    </source>
</reference>
<evidence type="ECO:0000313" key="7">
    <source>
        <dbReference type="EMBL" id="QNN63326.1"/>
    </source>
</evidence>
<name>A0A7G9S651_9MICO</name>
<dbReference type="InterPro" id="IPR005311">
    <property type="entry name" value="PBP_dimer"/>
</dbReference>
<evidence type="ECO:0000259" key="5">
    <source>
        <dbReference type="Pfam" id="PF00905"/>
    </source>
</evidence>
<dbReference type="GO" id="GO:0008658">
    <property type="term" value="F:penicillin binding"/>
    <property type="evidence" value="ECO:0007669"/>
    <property type="project" value="InterPro"/>
</dbReference>
<evidence type="ECO:0000256" key="1">
    <source>
        <dbReference type="ARBA" id="ARBA00004370"/>
    </source>
</evidence>
<feature type="domain" description="Penicillin-binding protein transpeptidase" evidence="5">
    <location>
        <begin position="292"/>
        <end position="596"/>
    </location>
</feature>
<evidence type="ECO:0000256" key="4">
    <source>
        <dbReference type="SAM" id="Phobius"/>
    </source>
</evidence>
<keyword evidence="4" id="KW-0812">Transmembrane</keyword>